<feature type="transmembrane region" description="Helical" evidence="1">
    <location>
        <begin position="22"/>
        <end position="40"/>
    </location>
</feature>
<evidence type="ECO:0000313" key="3">
    <source>
        <dbReference type="Proteomes" id="UP001185254"/>
    </source>
</evidence>
<keyword evidence="1" id="KW-0812">Transmembrane</keyword>
<organism evidence="2 3">
    <name type="scientific">Paraburkholderia caledonica</name>
    <dbReference type="NCBI Taxonomy" id="134536"/>
    <lineage>
        <taxon>Bacteria</taxon>
        <taxon>Pseudomonadati</taxon>
        <taxon>Pseudomonadota</taxon>
        <taxon>Betaproteobacteria</taxon>
        <taxon>Burkholderiales</taxon>
        <taxon>Burkholderiaceae</taxon>
        <taxon>Paraburkholderia</taxon>
    </lineage>
</organism>
<sequence>MPAVGGGPSPEKWKKMSKSEKIFYWIFVGLAVAVVGYLVIAKMGSILK</sequence>
<name>A0ABU1KSJ3_9BURK</name>
<evidence type="ECO:0000313" key="2">
    <source>
        <dbReference type="EMBL" id="MDR6373918.1"/>
    </source>
</evidence>
<keyword evidence="2" id="KW-0132">Cell division</keyword>
<evidence type="ECO:0000256" key="1">
    <source>
        <dbReference type="SAM" id="Phobius"/>
    </source>
</evidence>
<reference evidence="2 3" key="1">
    <citation type="submission" date="2023-07" db="EMBL/GenBank/DDBJ databases">
        <title>Sorghum-associated microbial communities from plants grown in Nebraska, USA.</title>
        <authorList>
            <person name="Schachtman D."/>
        </authorList>
    </citation>
    <scope>NUCLEOTIDE SEQUENCE [LARGE SCALE GENOMIC DNA]</scope>
    <source>
        <strain evidence="2 3">DS1039</strain>
    </source>
</reference>
<dbReference type="Proteomes" id="UP001185254">
    <property type="component" value="Unassembled WGS sequence"/>
</dbReference>
<protein>
    <submittedName>
        <fullName evidence="2">Cell division protein FtsL</fullName>
    </submittedName>
</protein>
<gene>
    <name evidence="2" type="ORF">J2776_000594</name>
</gene>
<accession>A0ABU1KSJ3</accession>
<proteinExistence type="predicted"/>
<comment type="caution">
    <text evidence="2">The sequence shown here is derived from an EMBL/GenBank/DDBJ whole genome shotgun (WGS) entry which is preliminary data.</text>
</comment>
<keyword evidence="1" id="KW-0472">Membrane</keyword>
<keyword evidence="1" id="KW-1133">Transmembrane helix</keyword>
<keyword evidence="3" id="KW-1185">Reference proteome</keyword>
<keyword evidence="2" id="KW-0131">Cell cycle</keyword>
<dbReference type="GO" id="GO:0051301">
    <property type="term" value="P:cell division"/>
    <property type="evidence" value="ECO:0007669"/>
    <property type="project" value="UniProtKB-KW"/>
</dbReference>
<dbReference type="EMBL" id="JAVDQN010000001">
    <property type="protein sequence ID" value="MDR6373918.1"/>
    <property type="molecule type" value="Genomic_DNA"/>
</dbReference>